<keyword evidence="3" id="KW-0547">Nucleotide-binding</keyword>
<dbReference type="CDD" id="cd07346">
    <property type="entry name" value="ABC_6TM_exporters"/>
    <property type="match status" value="1"/>
</dbReference>
<keyword evidence="4 10" id="KW-0067">ATP-binding</keyword>
<feature type="transmembrane region" description="Helical" evidence="7">
    <location>
        <begin position="20"/>
        <end position="43"/>
    </location>
</feature>
<dbReference type="InterPro" id="IPR011527">
    <property type="entry name" value="ABC1_TM_dom"/>
</dbReference>
<dbReference type="OrthoDB" id="3185510at2"/>
<protein>
    <submittedName>
        <fullName evidence="10">ABC transporter ATP-binding protein</fullName>
    </submittedName>
</protein>
<dbReference type="SUPFAM" id="SSF52540">
    <property type="entry name" value="P-loop containing nucleoside triphosphate hydrolases"/>
    <property type="match status" value="1"/>
</dbReference>
<dbReference type="InterPro" id="IPR003439">
    <property type="entry name" value="ABC_transporter-like_ATP-bd"/>
</dbReference>
<dbReference type="InterPro" id="IPR027417">
    <property type="entry name" value="P-loop_NTPase"/>
</dbReference>
<evidence type="ECO:0000256" key="4">
    <source>
        <dbReference type="ARBA" id="ARBA00022840"/>
    </source>
</evidence>
<feature type="transmembrane region" description="Helical" evidence="7">
    <location>
        <begin position="242"/>
        <end position="264"/>
    </location>
</feature>
<dbReference type="AlphaFoldDB" id="A0A4S2DJ57"/>
<comment type="subcellular location">
    <subcellularLocation>
        <location evidence="1">Cell membrane</location>
        <topology evidence="1">Multi-pass membrane protein</topology>
    </subcellularLocation>
</comment>
<proteinExistence type="predicted"/>
<evidence type="ECO:0000313" key="10">
    <source>
        <dbReference type="EMBL" id="TGY40943.1"/>
    </source>
</evidence>
<dbReference type="Pfam" id="PF00005">
    <property type="entry name" value="ABC_tran"/>
    <property type="match status" value="1"/>
</dbReference>
<dbReference type="InterPro" id="IPR017871">
    <property type="entry name" value="ABC_transporter-like_CS"/>
</dbReference>
<organism evidence="10 11">
    <name type="scientific">Clostridium sartagoforme</name>
    <dbReference type="NCBI Taxonomy" id="84031"/>
    <lineage>
        <taxon>Bacteria</taxon>
        <taxon>Bacillati</taxon>
        <taxon>Bacillota</taxon>
        <taxon>Clostridia</taxon>
        <taxon>Eubacteriales</taxon>
        <taxon>Clostridiaceae</taxon>
        <taxon>Clostridium</taxon>
    </lineage>
</organism>
<feature type="transmembrane region" description="Helical" evidence="7">
    <location>
        <begin position="276"/>
        <end position="297"/>
    </location>
</feature>
<dbReference type="Gene3D" id="1.20.1560.10">
    <property type="entry name" value="ABC transporter type 1, transmembrane domain"/>
    <property type="match status" value="1"/>
</dbReference>
<evidence type="ECO:0000256" key="2">
    <source>
        <dbReference type="ARBA" id="ARBA00022692"/>
    </source>
</evidence>
<feature type="domain" description="ABC transmembrane type-1" evidence="9">
    <location>
        <begin position="19"/>
        <end position="299"/>
    </location>
</feature>
<evidence type="ECO:0000256" key="3">
    <source>
        <dbReference type="ARBA" id="ARBA00022741"/>
    </source>
</evidence>
<accession>A0A4S2DJ57</accession>
<dbReference type="EMBL" id="SRYR01000010">
    <property type="protein sequence ID" value="TGY40943.1"/>
    <property type="molecule type" value="Genomic_DNA"/>
</dbReference>
<keyword evidence="11" id="KW-1185">Reference proteome</keyword>
<evidence type="ECO:0000256" key="7">
    <source>
        <dbReference type="SAM" id="Phobius"/>
    </source>
</evidence>
<dbReference type="Proteomes" id="UP000306888">
    <property type="component" value="Unassembled WGS sequence"/>
</dbReference>
<gene>
    <name evidence="10" type="ORF">E5347_13885</name>
</gene>
<dbReference type="SMART" id="SM00382">
    <property type="entry name" value="AAA"/>
    <property type="match status" value="1"/>
</dbReference>
<dbReference type="PROSITE" id="PS50929">
    <property type="entry name" value="ABC_TM1F"/>
    <property type="match status" value="1"/>
</dbReference>
<evidence type="ECO:0000259" key="9">
    <source>
        <dbReference type="PROSITE" id="PS50929"/>
    </source>
</evidence>
<reference evidence="10 11" key="1">
    <citation type="submission" date="2019-04" db="EMBL/GenBank/DDBJ databases">
        <title>Microbes associate with the intestines of laboratory mice.</title>
        <authorList>
            <person name="Navarre W."/>
            <person name="Wong E."/>
            <person name="Huang K."/>
            <person name="Tropini C."/>
            <person name="Ng K."/>
            <person name="Yu B."/>
        </authorList>
    </citation>
    <scope>NUCLEOTIDE SEQUENCE [LARGE SCALE GENOMIC DNA]</scope>
    <source>
        <strain evidence="10 11">NM50_B9-20</strain>
    </source>
</reference>
<dbReference type="GO" id="GO:0005886">
    <property type="term" value="C:plasma membrane"/>
    <property type="evidence" value="ECO:0007669"/>
    <property type="project" value="UniProtKB-SubCell"/>
</dbReference>
<feature type="transmembrane region" description="Helical" evidence="7">
    <location>
        <begin position="122"/>
        <end position="149"/>
    </location>
</feature>
<keyword evidence="5 7" id="KW-1133">Transmembrane helix</keyword>
<dbReference type="PROSITE" id="PS00211">
    <property type="entry name" value="ABC_TRANSPORTER_1"/>
    <property type="match status" value="1"/>
</dbReference>
<feature type="transmembrane region" description="Helical" evidence="7">
    <location>
        <begin position="55"/>
        <end position="81"/>
    </location>
</feature>
<evidence type="ECO:0000256" key="6">
    <source>
        <dbReference type="ARBA" id="ARBA00023136"/>
    </source>
</evidence>
<dbReference type="InterPro" id="IPR003593">
    <property type="entry name" value="AAA+_ATPase"/>
</dbReference>
<name>A0A4S2DJ57_9CLOT</name>
<dbReference type="GO" id="GO:0016887">
    <property type="term" value="F:ATP hydrolysis activity"/>
    <property type="evidence" value="ECO:0007669"/>
    <property type="project" value="InterPro"/>
</dbReference>
<evidence type="ECO:0000256" key="1">
    <source>
        <dbReference type="ARBA" id="ARBA00004651"/>
    </source>
</evidence>
<evidence type="ECO:0000256" key="5">
    <source>
        <dbReference type="ARBA" id="ARBA00022989"/>
    </source>
</evidence>
<dbReference type="Pfam" id="PF00664">
    <property type="entry name" value="ABC_membrane"/>
    <property type="match status" value="1"/>
</dbReference>
<sequence>MGMFKFIATYLKKFKYKILVYLLMAIFQWGSLLLIPVIISKYIDKVFYDKISDARLIVVFIAIILVWGISSYLVTFLLNLICNYLAHDMQIDAFKHIRKSKLKEINVDNPTVMTSKINNGAFLIPAFFLNTGVQALLSIIGLVIILFVMAYINKLVLLATLIILGLNLIVVKLFKNILNKINYKLQETQSVFFAALNNQITNIKLVKTNVWFNEVEEEIENSFDDVKDAFMKKTKVDNTYKVLIESFKYISTLVLLLIVADGMLKGNTSVGDFQLIYSYSSIALGYLTTAIGIIPSYHEVKTYYSRFKEVLDIPREHNGNMIMNEINNISVNNLTFGYDNKNDILKNITTNFEKGKLYILKGHNGRGKSTFLNVVLGLYEDYHGEILFNNESIRDIDLYDTRKRLICKVEQEPKLINASVLENLIYGNENYDSEYLSYLINKFNIPALDTIIDSKSDNISGGQKQKISIIRSLLKLHNTNNSLLILDEPSSALDKKGGELLVEEISNIKEDNIIIVISHDELFEEVCDEVVSL</sequence>
<evidence type="ECO:0000313" key="11">
    <source>
        <dbReference type="Proteomes" id="UP000306888"/>
    </source>
</evidence>
<dbReference type="GO" id="GO:0005524">
    <property type="term" value="F:ATP binding"/>
    <property type="evidence" value="ECO:0007669"/>
    <property type="project" value="UniProtKB-KW"/>
</dbReference>
<keyword evidence="2 7" id="KW-0812">Transmembrane</keyword>
<dbReference type="SUPFAM" id="SSF90123">
    <property type="entry name" value="ABC transporter transmembrane region"/>
    <property type="match status" value="1"/>
</dbReference>
<dbReference type="PROSITE" id="PS50893">
    <property type="entry name" value="ABC_TRANSPORTER_2"/>
    <property type="match status" value="1"/>
</dbReference>
<evidence type="ECO:0000259" key="8">
    <source>
        <dbReference type="PROSITE" id="PS50893"/>
    </source>
</evidence>
<keyword evidence="6 7" id="KW-0472">Membrane</keyword>
<dbReference type="CDD" id="cd03228">
    <property type="entry name" value="ABCC_MRP_Like"/>
    <property type="match status" value="1"/>
</dbReference>
<dbReference type="GO" id="GO:0015421">
    <property type="term" value="F:ABC-type oligopeptide transporter activity"/>
    <property type="evidence" value="ECO:0007669"/>
    <property type="project" value="TreeGrafter"/>
</dbReference>
<comment type="caution">
    <text evidence="10">The sequence shown here is derived from an EMBL/GenBank/DDBJ whole genome shotgun (WGS) entry which is preliminary data.</text>
</comment>
<dbReference type="InterPro" id="IPR036640">
    <property type="entry name" value="ABC1_TM_sf"/>
</dbReference>
<feature type="domain" description="ABC transporter" evidence="8">
    <location>
        <begin position="329"/>
        <end position="533"/>
    </location>
</feature>
<feature type="transmembrane region" description="Helical" evidence="7">
    <location>
        <begin position="155"/>
        <end position="174"/>
    </location>
</feature>
<dbReference type="InterPro" id="IPR039421">
    <property type="entry name" value="Type_1_exporter"/>
</dbReference>
<dbReference type="PANTHER" id="PTHR43394:SF1">
    <property type="entry name" value="ATP-BINDING CASSETTE SUB-FAMILY B MEMBER 10, MITOCHONDRIAL"/>
    <property type="match status" value="1"/>
</dbReference>
<dbReference type="PANTHER" id="PTHR43394">
    <property type="entry name" value="ATP-DEPENDENT PERMEASE MDL1, MITOCHONDRIAL"/>
    <property type="match status" value="1"/>
</dbReference>
<dbReference type="Gene3D" id="3.40.50.300">
    <property type="entry name" value="P-loop containing nucleotide triphosphate hydrolases"/>
    <property type="match status" value="1"/>
</dbReference>